<dbReference type="SUPFAM" id="SSF51735">
    <property type="entry name" value="NAD(P)-binding Rossmann-fold domains"/>
    <property type="match status" value="1"/>
</dbReference>
<dbReference type="InterPro" id="IPR036291">
    <property type="entry name" value="NAD(P)-bd_dom_sf"/>
</dbReference>
<dbReference type="CDD" id="cd08276">
    <property type="entry name" value="MDR7"/>
    <property type="match status" value="1"/>
</dbReference>
<dbReference type="PANTHER" id="PTHR45033:SF2">
    <property type="entry name" value="ZINC-TYPE ALCOHOL DEHYDROGENASE-LIKE PROTEIN C1773.06C"/>
    <property type="match status" value="1"/>
</dbReference>
<dbReference type="InterPro" id="IPR020843">
    <property type="entry name" value="ER"/>
</dbReference>
<dbReference type="Gene3D" id="3.40.50.720">
    <property type="entry name" value="NAD(P)-binding Rossmann-like Domain"/>
    <property type="match status" value="1"/>
</dbReference>
<feature type="domain" description="Enoyl reductase (ER)" evidence="1">
    <location>
        <begin position="44"/>
        <end position="375"/>
    </location>
</feature>
<dbReference type="Gene3D" id="3.90.180.10">
    <property type="entry name" value="Medium-chain alcohol dehydrogenases, catalytic domain"/>
    <property type="match status" value="1"/>
</dbReference>
<evidence type="ECO:0000313" key="2">
    <source>
        <dbReference type="EMBL" id="USW56323.1"/>
    </source>
</evidence>
<evidence type="ECO:0000313" key="3">
    <source>
        <dbReference type="Proteomes" id="UP001056384"/>
    </source>
</evidence>
<protein>
    <submittedName>
        <fullName evidence="2">GroES-like superfamily, alcohol dehydrogenase-like, NAD(P)-binding domain superfamily</fullName>
    </submittedName>
</protein>
<dbReference type="InterPro" id="IPR013149">
    <property type="entry name" value="ADH-like_C"/>
</dbReference>
<dbReference type="Proteomes" id="UP001056384">
    <property type="component" value="Chromosome 8"/>
</dbReference>
<dbReference type="SUPFAM" id="SSF50129">
    <property type="entry name" value="GroES-like"/>
    <property type="match status" value="1"/>
</dbReference>
<dbReference type="OrthoDB" id="3509362at2759"/>
<dbReference type="Pfam" id="PF08240">
    <property type="entry name" value="ADH_N"/>
    <property type="match status" value="1"/>
</dbReference>
<dbReference type="EMBL" id="CP099425">
    <property type="protein sequence ID" value="USW56323.1"/>
    <property type="molecule type" value="Genomic_DNA"/>
</dbReference>
<evidence type="ECO:0000259" key="1">
    <source>
        <dbReference type="SMART" id="SM00829"/>
    </source>
</evidence>
<dbReference type="SMART" id="SM00829">
    <property type="entry name" value="PKS_ER"/>
    <property type="match status" value="1"/>
</dbReference>
<sequence>MPSTSSQASSKSPKPKFEEVLTDKLTNLKEKMSTQKVLRLPSKGAGYEAITEEAEPIPKAHSHEVVIKVHASTLNHRDLAIANGGYPFDVKDNVVPLSDAAGTIAAVGPNVTSFAKEDIVIANFDITNHFGPQKDWKNGLGGPIDGVARQYITLPAHSVIKVPKTTKLTWPQLAALVCTGTTAWNALYGNNPLKPGQWVLFQGTGGVSMTGLLLAKAAGARTIITSSSDEKLEKAKTEYGADHTINYTTTPEWGVEAKKLTEDQGVDIIFETGGSGTIAQSFEAIARGGQIAVIGFLKPATQDEMPDVATLALGKGCIVRGVNVGSKQLTQDMVNFVASKDLAIPIEKSFKFDKDQVVEAYKELEKAEHVGKIAIEIVS</sequence>
<dbReference type="PANTHER" id="PTHR45033">
    <property type="match status" value="1"/>
</dbReference>
<proteinExistence type="predicted"/>
<reference evidence="2" key="1">
    <citation type="submission" date="2022-06" db="EMBL/GenBank/DDBJ databases">
        <title>Complete genome sequences of two strains of the flax pathogen Septoria linicola.</title>
        <authorList>
            <person name="Lapalu N."/>
            <person name="Simon A."/>
            <person name="Demenou B."/>
            <person name="Paumier D."/>
            <person name="Guillot M.-P."/>
            <person name="Gout L."/>
            <person name="Valade R."/>
        </authorList>
    </citation>
    <scope>NUCLEOTIDE SEQUENCE</scope>
    <source>
        <strain evidence="2">SE15195</strain>
    </source>
</reference>
<accession>A0A9Q9B2F2</accession>
<dbReference type="AlphaFoldDB" id="A0A9Q9B2F2"/>
<gene>
    <name evidence="2" type="ORF">Slin15195_G096420</name>
</gene>
<name>A0A9Q9B2F2_9PEZI</name>
<dbReference type="InterPro" id="IPR052711">
    <property type="entry name" value="Zinc_ADH-like"/>
</dbReference>
<dbReference type="InterPro" id="IPR011032">
    <property type="entry name" value="GroES-like_sf"/>
</dbReference>
<keyword evidence="3" id="KW-1185">Reference proteome</keyword>
<dbReference type="Pfam" id="PF00107">
    <property type="entry name" value="ADH_zinc_N"/>
    <property type="match status" value="1"/>
</dbReference>
<dbReference type="InterPro" id="IPR013154">
    <property type="entry name" value="ADH-like_N"/>
</dbReference>
<dbReference type="GO" id="GO:0016491">
    <property type="term" value="F:oxidoreductase activity"/>
    <property type="evidence" value="ECO:0007669"/>
    <property type="project" value="InterPro"/>
</dbReference>
<organism evidence="2 3">
    <name type="scientific">Septoria linicola</name>
    <dbReference type="NCBI Taxonomy" id="215465"/>
    <lineage>
        <taxon>Eukaryota</taxon>
        <taxon>Fungi</taxon>
        <taxon>Dikarya</taxon>
        <taxon>Ascomycota</taxon>
        <taxon>Pezizomycotina</taxon>
        <taxon>Dothideomycetes</taxon>
        <taxon>Dothideomycetidae</taxon>
        <taxon>Mycosphaerellales</taxon>
        <taxon>Mycosphaerellaceae</taxon>
        <taxon>Septoria</taxon>
    </lineage>
</organism>